<evidence type="ECO:0000313" key="3">
    <source>
        <dbReference type="EMBL" id="MXO82632.1"/>
    </source>
</evidence>
<dbReference type="EMBL" id="WTYZ01000001">
    <property type="protein sequence ID" value="MXO82632.1"/>
    <property type="molecule type" value="Genomic_DNA"/>
</dbReference>
<keyword evidence="2" id="KW-0812">Transmembrane</keyword>
<feature type="compositionally biased region" description="Basic and acidic residues" evidence="1">
    <location>
        <begin position="147"/>
        <end position="169"/>
    </location>
</feature>
<proteinExistence type="predicted"/>
<dbReference type="Proteomes" id="UP000460290">
    <property type="component" value="Unassembled WGS sequence"/>
</dbReference>
<accession>A0A844Z5M5</accession>
<gene>
    <name evidence="3" type="ORF">GRI35_04500</name>
</gene>
<dbReference type="OrthoDB" id="7405163at2"/>
<organism evidence="3 4">
    <name type="scientific">Pontixanthobacter aestiaquae</name>
    <dbReference type="NCBI Taxonomy" id="1509367"/>
    <lineage>
        <taxon>Bacteria</taxon>
        <taxon>Pseudomonadati</taxon>
        <taxon>Pseudomonadota</taxon>
        <taxon>Alphaproteobacteria</taxon>
        <taxon>Sphingomonadales</taxon>
        <taxon>Erythrobacteraceae</taxon>
        <taxon>Pontixanthobacter</taxon>
    </lineage>
</organism>
<dbReference type="RefSeq" id="WP_160613062.1">
    <property type="nucleotide sequence ID" value="NZ_JAUFQM010000001.1"/>
</dbReference>
<protein>
    <submittedName>
        <fullName evidence="3">Uncharacterized protein</fullName>
    </submittedName>
</protein>
<feature type="region of interest" description="Disordered" evidence="1">
    <location>
        <begin position="140"/>
        <end position="169"/>
    </location>
</feature>
<keyword evidence="2" id="KW-1133">Transmembrane helix</keyword>
<reference evidence="3 4" key="1">
    <citation type="submission" date="2019-12" db="EMBL/GenBank/DDBJ databases">
        <title>Genomic-based taxomic classification of the family Erythrobacteraceae.</title>
        <authorList>
            <person name="Xu L."/>
        </authorList>
    </citation>
    <scope>NUCLEOTIDE SEQUENCE [LARGE SCALE GENOMIC DNA]</scope>
    <source>
        <strain evidence="3 4">KCTC 42006</strain>
    </source>
</reference>
<keyword evidence="4" id="KW-1185">Reference proteome</keyword>
<dbReference type="AlphaFoldDB" id="A0A844Z5M5"/>
<evidence type="ECO:0000313" key="4">
    <source>
        <dbReference type="Proteomes" id="UP000460290"/>
    </source>
</evidence>
<feature type="transmembrane region" description="Helical" evidence="2">
    <location>
        <begin position="27"/>
        <end position="47"/>
    </location>
</feature>
<sequence length="169" mass="18902">MRGIFGLIVGIGLVAFAAGFLEIDSEAPLFLRIILALFGLILIWASLYHSRLRLKRWAVYNGGREKHGFACLLRQTGEDNLVAEVTFKSANDEWLITLDSSSMKATLATIGDQVQAIAWLGKDGLIYGLDLNGQRTLPLSPGQPITREMREKMDRQSQRRELRAQRLSS</sequence>
<evidence type="ECO:0000256" key="1">
    <source>
        <dbReference type="SAM" id="MobiDB-lite"/>
    </source>
</evidence>
<comment type="caution">
    <text evidence="3">The sequence shown here is derived from an EMBL/GenBank/DDBJ whole genome shotgun (WGS) entry which is preliminary data.</text>
</comment>
<name>A0A844Z5M5_9SPHN</name>
<keyword evidence="2" id="KW-0472">Membrane</keyword>
<evidence type="ECO:0000256" key="2">
    <source>
        <dbReference type="SAM" id="Phobius"/>
    </source>
</evidence>